<dbReference type="SUPFAM" id="SSF102405">
    <property type="entry name" value="MCP/YpsA-like"/>
    <property type="match status" value="1"/>
</dbReference>
<dbReference type="EMBL" id="ANFO01000035">
    <property type="protein sequence ID" value="KGQ13572.1"/>
    <property type="molecule type" value="Genomic_DNA"/>
</dbReference>
<proteinExistence type="inferred from homology"/>
<evidence type="ECO:0000256" key="8">
    <source>
        <dbReference type="ARBA" id="ARBA00023014"/>
    </source>
</evidence>
<keyword evidence="7" id="KW-0408">Iron</keyword>
<feature type="transmembrane region" description="Helical" evidence="10">
    <location>
        <begin position="1044"/>
        <end position="1068"/>
    </location>
</feature>
<dbReference type="InterPro" id="IPR005130">
    <property type="entry name" value="Ser_deHydtase-like_asu"/>
</dbReference>
<dbReference type="GO" id="GO:0016787">
    <property type="term" value="F:hydrolase activity"/>
    <property type="evidence" value="ECO:0007669"/>
    <property type="project" value="UniProtKB-KW"/>
</dbReference>
<dbReference type="Gene3D" id="3.30.1130.10">
    <property type="match status" value="1"/>
</dbReference>
<comment type="cofactor">
    <cofactor evidence="1">
        <name>[4Fe-4S] cluster</name>
        <dbReference type="ChEBI" id="CHEBI:49883"/>
    </cofactor>
</comment>
<keyword evidence="3" id="KW-0004">4Fe-4S</keyword>
<dbReference type="FunFam" id="3.30.1850.10:FF:000001">
    <property type="entry name" value="LOG family protein YgdH"/>
    <property type="match status" value="1"/>
</dbReference>
<feature type="transmembrane region" description="Helical" evidence="10">
    <location>
        <begin position="814"/>
        <end position="831"/>
    </location>
</feature>
<feature type="transmembrane region" description="Helical" evidence="10">
    <location>
        <begin position="723"/>
        <end position="741"/>
    </location>
</feature>
<feature type="transmembrane region" description="Helical" evidence="10">
    <location>
        <begin position="974"/>
        <end position="998"/>
    </location>
</feature>
<name>A0A0A2W4J8_BEABA</name>
<reference evidence="16 17" key="1">
    <citation type="submission" date="2012-10" db="EMBL/GenBank/DDBJ databases">
        <title>Genome sequencing and analysis of entomopathogenic fungi Beauveria bassiana D1-5.</title>
        <authorList>
            <person name="Li Q."/>
            <person name="Wang L."/>
            <person name="Zhang Z."/>
            <person name="Wang Q."/>
            <person name="Ren J."/>
            <person name="Wang M."/>
            <person name="Xu W."/>
            <person name="Wang J."/>
            <person name="Lu Y."/>
            <person name="Du Q."/>
            <person name="Sun Z."/>
        </authorList>
    </citation>
    <scope>NUCLEOTIDE SEQUENCE [LARGE SCALE GENOMIC DNA]</scope>
    <source>
        <strain evidence="16 17">D1-5</strain>
    </source>
</reference>
<dbReference type="HAMAP" id="MF_00817">
    <property type="entry name" value="QueF_type2"/>
    <property type="match status" value="1"/>
</dbReference>
<evidence type="ECO:0000259" key="13">
    <source>
        <dbReference type="Pfam" id="PF11892"/>
    </source>
</evidence>
<dbReference type="GO" id="GO:0008616">
    <property type="term" value="P:tRNA queuosine(34) biosynthetic process"/>
    <property type="evidence" value="ECO:0007669"/>
    <property type="project" value="UniProtKB-KW"/>
</dbReference>
<dbReference type="InterPro" id="IPR031100">
    <property type="entry name" value="LOG_fam"/>
</dbReference>
<dbReference type="InterPro" id="IPR004644">
    <property type="entry name" value="Fe-S_L-Ser_mono"/>
</dbReference>
<dbReference type="InterPro" id="IPR004694">
    <property type="entry name" value="Hydroxy_aa_transpt"/>
</dbReference>
<dbReference type="InterPro" id="IPR027820">
    <property type="entry name" value="PpnN_N"/>
</dbReference>
<dbReference type="FunFam" id="3.30.1330.90:FF:000001">
    <property type="entry name" value="L-serine ammonia-lyase 1"/>
    <property type="match status" value="1"/>
</dbReference>
<keyword evidence="5" id="KW-0378">Hydrolase</keyword>
<dbReference type="InterPro" id="IPR029009">
    <property type="entry name" value="ASB_dom_sf"/>
</dbReference>
<dbReference type="Gene3D" id="3.30.1330.90">
    <property type="entry name" value="D-3-phosphoglycerate dehydrogenase, domain 3"/>
    <property type="match status" value="1"/>
</dbReference>
<dbReference type="GO" id="GO:0033739">
    <property type="term" value="F:preQ1 synthase activity"/>
    <property type="evidence" value="ECO:0007669"/>
    <property type="project" value="InterPro"/>
</dbReference>
<evidence type="ECO:0000259" key="11">
    <source>
        <dbReference type="Pfam" id="PF03313"/>
    </source>
</evidence>
<evidence type="ECO:0000256" key="10">
    <source>
        <dbReference type="SAM" id="Phobius"/>
    </source>
</evidence>
<dbReference type="NCBIfam" id="TIGR00814">
    <property type="entry name" value="stp"/>
    <property type="match status" value="1"/>
</dbReference>
<feature type="transmembrane region" description="Helical" evidence="10">
    <location>
        <begin position="928"/>
        <end position="947"/>
    </location>
</feature>
<keyword evidence="10" id="KW-0472">Membrane</keyword>
<dbReference type="Pfam" id="PF14793">
    <property type="entry name" value="DUF4478"/>
    <property type="match status" value="1"/>
</dbReference>
<dbReference type="InterPro" id="IPR029139">
    <property type="entry name" value="QueF_N"/>
</dbReference>
<evidence type="ECO:0000313" key="16">
    <source>
        <dbReference type="EMBL" id="KGQ13572.1"/>
    </source>
</evidence>
<accession>A0A0A2W4J8</accession>
<keyword evidence="2" id="KW-0312">Gluconeogenesis</keyword>
<dbReference type="InterPro" id="IPR043133">
    <property type="entry name" value="GTP-CH-I_C/QueF"/>
</dbReference>
<dbReference type="GO" id="GO:0046872">
    <property type="term" value="F:metal ion binding"/>
    <property type="evidence" value="ECO:0007669"/>
    <property type="project" value="UniProtKB-KW"/>
</dbReference>
<dbReference type="HOGENOM" id="CLU_245917_0_0_1"/>
<dbReference type="GO" id="GO:0046656">
    <property type="term" value="P:folic acid biosynthetic process"/>
    <property type="evidence" value="ECO:0007669"/>
    <property type="project" value="UniProtKB-KW"/>
</dbReference>
<keyword evidence="9" id="KW-0456">Lyase</keyword>
<evidence type="ECO:0000256" key="2">
    <source>
        <dbReference type="ARBA" id="ARBA00022432"/>
    </source>
</evidence>
<evidence type="ECO:0000256" key="9">
    <source>
        <dbReference type="ARBA" id="ARBA00023239"/>
    </source>
</evidence>
<dbReference type="Pfam" id="PF14819">
    <property type="entry name" value="QueF_N"/>
    <property type="match status" value="1"/>
</dbReference>
<dbReference type="Pfam" id="PF03641">
    <property type="entry name" value="Lysine_decarbox"/>
    <property type="match status" value="1"/>
</dbReference>
<evidence type="ECO:0000256" key="5">
    <source>
        <dbReference type="ARBA" id="ARBA00022801"/>
    </source>
</evidence>
<dbReference type="SUPFAM" id="SSF143548">
    <property type="entry name" value="Serine metabolism enzymes domain"/>
    <property type="match status" value="1"/>
</dbReference>
<dbReference type="GO" id="GO:0015171">
    <property type="term" value="F:amino acid transmembrane transporter activity"/>
    <property type="evidence" value="ECO:0007669"/>
    <property type="project" value="InterPro"/>
</dbReference>
<dbReference type="NCBIfam" id="NF038390">
    <property type="entry name" value="Nsidase_PpnN"/>
    <property type="match status" value="1"/>
</dbReference>
<evidence type="ECO:0000256" key="3">
    <source>
        <dbReference type="ARBA" id="ARBA00022485"/>
    </source>
</evidence>
<dbReference type="InterPro" id="IPR005131">
    <property type="entry name" value="Ser_deHydtase_bsu"/>
</dbReference>
<dbReference type="Gene3D" id="3.40.50.450">
    <property type="match status" value="1"/>
</dbReference>
<feature type="transmembrane region" description="Helical" evidence="10">
    <location>
        <begin position="698"/>
        <end position="717"/>
    </location>
</feature>
<feature type="domain" description="Serine dehydratase-like alpha subunit" evidence="11">
    <location>
        <begin position="1289"/>
        <end position="1554"/>
    </location>
</feature>
<keyword evidence="4" id="KW-0479">Metal-binding</keyword>
<dbReference type="InterPro" id="IPR016428">
    <property type="entry name" value="QueF_type2"/>
</dbReference>
<dbReference type="Pfam" id="PF03315">
    <property type="entry name" value="SDH_beta"/>
    <property type="match status" value="1"/>
</dbReference>
<feature type="transmembrane region" description="Helical" evidence="10">
    <location>
        <begin position="838"/>
        <end position="859"/>
    </location>
</feature>
<evidence type="ECO:0000313" key="17">
    <source>
        <dbReference type="Proteomes" id="UP000030106"/>
    </source>
</evidence>
<evidence type="ECO:0000259" key="14">
    <source>
        <dbReference type="Pfam" id="PF14793"/>
    </source>
</evidence>
<sequence>MSYENHQALSGLTLGKPTAYQDQYQPSLLQAVPRSLNRDPLGLHADSLPFSGGDIWTLYELSWLNNNGLPQVAVGHVQLDANSVNLVESKSFKLYLNSFNQTRFSDWETVQETLKRDLSACAEGDVSVVLFRLRELEGQEIAAFSGECIDEQDITIDSYDFNADYLQQAAGDEIVEETLVSHLLKSNCLITHQPDWGSVQIRYRGPKIDREKLLRYLVSFRHHNEFHEHPLGSMDMLSQLEVDMLKRTASSDLYQLFRNCSLAVLNSGSQTDSSKELLSRYQNFDINVLRRERGVKLELINPPEDAFVDGRIIRALQANLFAVLRDILFVNGQIANAGRFQHLNKENSIHITNMVFSILRNARALHVGEAPNLVVCWGGHSINENEYLYARRVGTQLGLRELNICTGCGPGAMEAPMKGAAVGHAQQRYKEGRFIGLTEPSIIAAEPPNPLVNELIIMPDIEKRLEAFVRIAHGIIIFPGGVGTAEELLYLLGILMNPHNHDQVLPLILTGPKESADYFRVLDEFIVSTLGEQARRHYKIIIDDAAEVARLMKKAMPQVKENRRETGDAYGFNWSIRISPDLQMPFEPTHENMANLQLYPDQPAEKLAASLRRAFSGIVAGNVKEPGIHAIEKYGPYKLHGDPDMMKRMDVLLQGFVAQHRMKLPGSAYIPCYEIHKHCDLSIVSAEKKGAWRKTDTMWMLGLYGTAIGAGVLFLPINAGVGGLIPLFIMAILAFPMTFFAHRGMTRFVLSGKNPGEDITEVVEEHFGVGAGKLITLLYFFAIYPILLVYSVAITNTVDSFITHQLGMTAPPRAILSLILIVGMMTIVRFGEQMIVKAMSILVFPFVAALMVLALYLIPNWSGAAFETLSFSATPATGSGLWMTLWLAIPVMVFSFNHSPIISSFAVAKREEYGDGAEKKCSSILARAHIMMVLTVMFFVFSCVLSLSPADLAAAKAQNISILSYLANHFNAPVIAWMAPIIAMIAITKSFLGHYLGAREGFNGMVIKSLRGKGKSIEIGKLNKITALFMLVTTWAVATLNPSILGMIETLGGPVIAMILFLMPMYAIQKVPAMRKYSGHISNLSKLKSRPPGRLSSPKSLTQGNLMISVFDIFKIGIGPSSSHTVGPMKAGKQFSDDLIEQGILRDVTRVVVDVYGSLSLTGKGHHTDIAIIMGLAGNLPDTVDIDAIPHFIQDVNTHGRLLLANGQHEVEFPVDCCMNFHADNLALHENGMRITALAGDKVLYSQTYYSIGGGFIVDEAHFGAQSENPISVPYPYKNAADLQKHCRETGLSLSGLMMQNERALHSQEEIDAHFAAVWEVMSNGIERGITTEGVLPGKMRVPRRAAALRRMLVTTDKNNSDPMAVVDWINMFALAVNEENAAGGRVVTAPTNGACGIVPAVLAYYDKFIRQVNANSCARYFLAAGAIGSLYKMNASISGAEVGCQGEVGVACSMAAAGLAELLGGSPTQVCIAAEIGMEHNLGLTCDPVAGQVQVPCIERNAIAAVKAVNAARMAMRRTSEPRVCLDKVIETMYETGKDMNAKYRETSRGGLALKIVACD</sequence>
<dbReference type="GO" id="GO:0005737">
    <property type="term" value="C:cytoplasm"/>
    <property type="evidence" value="ECO:0007669"/>
    <property type="project" value="InterPro"/>
</dbReference>
<dbReference type="NCBIfam" id="TIGR03138">
    <property type="entry name" value="QueF"/>
    <property type="match status" value="1"/>
</dbReference>
<feature type="domain" description="Serine dehydratase beta chain" evidence="12">
    <location>
        <begin position="1109"/>
        <end position="1261"/>
    </location>
</feature>
<organism evidence="16 17">
    <name type="scientific">Beauveria bassiana D1-5</name>
    <dbReference type="NCBI Taxonomy" id="1245745"/>
    <lineage>
        <taxon>Eukaryota</taxon>
        <taxon>Fungi</taxon>
        <taxon>Dikarya</taxon>
        <taxon>Ascomycota</taxon>
        <taxon>Pezizomycotina</taxon>
        <taxon>Sordariomycetes</taxon>
        <taxon>Hypocreomycetidae</taxon>
        <taxon>Hypocreales</taxon>
        <taxon>Cordycipitaceae</taxon>
        <taxon>Beauveria</taxon>
    </lineage>
</organism>
<dbReference type="Proteomes" id="UP000030106">
    <property type="component" value="Unassembled WGS sequence"/>
</dbReference>
<keyword evidence="8" id="KW-0411">Iron-sulfur</keyword>
<protein>
    <submittedName>
        <fullName evidence="16">L-serine dehydratase 2</fullName>
    </submittedName>
</protein>
<dbReference type="Pfam" id="PF11892">
    <property type="entry name" value="PpnN_C"/>
    <property type="match status" value="1"/>
</dbReference>
<dbReference type="GO" id="GO:0051539">
    <property type="term" value="F:4 iron, 4 sulfur cluster binding"/>
    <property type="evidence" value="ECO:0007669"/>
    <property type="project" value="UniProtKB-KW"/>
</dbReference>
<dbReference type="InterPro" id="IPR021826">
    <property type="entry name" value="PpnN_C"/>
</dbReference>
<dbReference type="InterPro" id="IPR049788">
    <property type="entry name" value="PpnN"/>
</dbReference>
<evidence type="ECO:0000256" key="1">
    <source>
        <dbReference type="ARBA" id="ARBA00001966"/>
    </source>
</evidence>
<dbReference type="GO" id="GO:0016020">
    <property type="term" value="C:membrane"/>
    <property type="evidence" value="ECO:0007669"/>
    <property type="project" value="InterPro"/>
</dbReference>
<evidence type="ECO:0000256" key="6">
    <source>
        <dbReference type="ARBA" id="ARBA00022909"/>
    </source>
</evidence>
<dbReference type="PANTHER" id="PTHR30182:SF14">
    <property type="entry name" value="L-SERINE DEHYDRATASE 2"/>
    <property type="match status" value="1"/>
</dbReference>
<dbReference type="FunFam" id="3.40.50.450:FF:000007">
    <property type="entry name" value="LOG family protein ygdH"/>
    <property type="match status" value="1"/>
</dbReference>
<keyword evidence="10" id="KW-0812">Transmembrane</keyword>
<dbReference type="GO" id="GO:0006094">
    <property type="term" value="P:gluconeogenesis"/>
    <property type="evidence" value="ECO:0007669"/>
    <property type="project" value="UniProtKB-KW"/>
</dbReference>
<dbReference type="InterPro" id="IPR051318">
    <property type="entry name" value="Fe-S_L-Ser"/>
</dbReference>
<feature type="domain" description="NADPH-dependent 7-cyano-7-deazaguanine reductase N-terminal" evidence="15">
    <location>
        <begin position="20"/>
        <end position="129"/>
    </location>
</feature>
<dbReference type="Pfam" id="PF03313">
    <property type="entry name" value="SDH_alpha"/>
    <property type="match status" value="1"/>
</dbReference>
<keyword evidence="10" id="KW-1133">Transmembrane helix</keyword>
<evidence type="ECO:0000256" key="4">
    <source>
        <dbReference type="ARBA" id="ARBA00022723"/>
    </source>
</evidence>
<dbReference type="NCBIfam" id="TIGR00720">
    <property type="entry name" value="sda_mono"/>
    <property type="match status" value="1"/>
</dbReference>
<dbReference type="STRING" id="1245745.A0A0A2W4J8"/>
<comment type="caution">
    <text evidence="16">The sequence shown here is derived from an EMBL/GenBank/DDBJ whole genome shotgun (WGS) entry which is preliminary data.</text>
</comment>
<keyword evidence="6" id="KW-0289">Folate biosynthesis</keyword>
<feature type="transmembrane region" description="Helical" evidence="10">
    <location>
        <begin position="879"/>
        <end position="907"/>
    </location>
</feature>
<feature type="transmembrane region" description="Helical" evidence="10">
    <location>
        <begin position="774"/>
        <end position="794"/>
    </location>
</feature>
<feature type="domain" description="Pyrimidine/purine nucleotide 5'-monophosphate nucleosidase N-terminal" evidence="14">
    <location>
        <begin position="229"/>
        <end position="333"/>
    </location>
</feature>
<evidence type="ECO:0000256" key="7">
    <source>
        <dbReference type="ARBA" id="ARBA00023004"/>
    </source>
</evidence>
<evidence type="ECO:0000259" key="12">
    <source>
        <dbReference type="Pfam" id="PF03315"/>
    </source>
</evidence>
<feature type="domain" description="Pyrimidine/purine nucleotide 5'-monophosphate nucleosidase C-terminal" evidence="13">
    <location>
        <begin position="556"/>
        <end position="675"/>
    </location>
</feature>
<evidence type="ECO:0000259" key="15">
    <source>
        <dbReference type="Pfam" id="PF14819"/>
    </source>
</evidence>
<gene>
    <name evidence="16" type="ORF">BBAD15_g532</name>
</gene>
<dbReference type="Gene3D" id="3.30.1850.10">
    <property type="entry name" value="MoCo carrier protein-like"/>
    <property type="match status" value="1"/>
</dbReference>
<dbReference type="GO" id="GO:0003941">
    <property type="term" value="F:L-serine ammonia-lyase activity"/>
    <property type="evidence" value="ECO:0007669"/>
    <property type="project" value="InterPro"/>
</dbReference>
<dbReference type="InterPro" id="IPR037153">
    <property type="entry name" value="PpnN-like_sf"/>
</dbReference>
<dbReference type="PANTHER" id="PTHR30182">
    <property type="entry name" value="L-SERINE DEHYDRATASE"/>
    <property type="match status" value="1"/>
</dbReference>